<proteinExistence type="inferred from homology"/>
<keyword evidence="2" id="KW-0813">Transport</keyword>
<dbReference type="NCBIfam" id="TIGR01068">
    <property type="entry name" value="thioredoxin"/>
    <property type="match status" value="1"/>
</dbReference>
<sequence length="112" mass="12178">MAGLTSSTFIVPRKSFSELINSPGMPVLVDFYATWCGPCKTMAPILEQVATQHGGKVRIIKIDVDRNAAVAQQFRVQSIPTLILFHQGKPVWRQAGVVPAAQIAQALQAYVS</sequence>
<dbReference type="CDD" id="cd02947">
    <property type="entry name" value="TRX_family"/>
    <property type="match status" value="1"/>
</dbReference>
<dbReference type="PANTHER" id="PTHR45663">
    <property type="entry name" value="GEO12009P1"/>
    <property type="match status" value="1"/>
</dbReference>
<comment type="caution">
    <text evidence="9">The sequence shown here is derived from an EMBL/GenBank/DDBJ whole genome shotgun (WGS) entry which is preliminary data.</text>
</comment>
<dbReference type="InterPro" id="IPR005746">
    <property type="entry name" value="Thioredoxin"/>
</dbReference>
<dbReference type="EMBL" id="BMGY01000006">
    <property type="protein sequence ID" value="GGH81747.1"/>
    <property type="molecule type" value="Genomic_DNA"/>
</dbReference>
<evidence type="ECO:0000256" key="5">
    <source>
        <dbReference type="ARBA" id="ARBA00023284"/>
    </source>
</evidence>
<dbReference type="PROSITE" id="PS00194">
    <property type="entry name" value="THIOREDOXIN_1"/>
    <property type="match status" value="1"/>
</dbReference>
<comment type="similarity">
    <text evidence="1 7">Belongs to the thioredoxin family.</text>
</comment>
<protein>
    <recommendedName>
        <fullName evidence="6 7">Thioredoxin</fullName>
    </recommendedName>
</protein>
<keyword evidence="3" id="KW-0249">Electron transport</keyword>
<name>A0ABQ1ZXD0_9BACT</name>
<dbReference type="PIRSF" id="PIRSF000077">
    <property type="entry name" value="Thioredoxin"/>
    <property type="match status" value="1"/>
</dbReference>
<gene>
    <name evidence="9" type="ORF">GCM10011495_08930</name>
</gene>
<evidence type="ECO:0000259" key="8">
    <source>
        <dbReference type="PROSITE" id="PS51352"/>
    </source>
</evidence>
<dbReference type="SUPFAM" id="SSF52833">
    <property type="entry name" value="Thioredoxin-like"/>
    <property type="match status" value="1"/>
</dbReference>
<dbReference type="PROSITE" id="PS51352">
    <property type="entry name" value="THIOREDOXIN_2"/>
    <property type="match status" value="1"/>
</dbReference>
<evidence type="ECO:0000256" key="2">
    <source>
        <dbReference type="ARBA" id="ARBA00022448"/>
    </source>
</evidence>
<keyword evidence="5" id="KW-0676">Redox-active center</keyword>
<evidence type="ECO:0000256" key="7">
    <source>
        <dbReference type="PIRNR" id="PIRNR000077"/>
    </source>
</evidence>
<dbReference type="Proteomes" id="UP000637774">
    <property type="component" value="Unassembled WGS sequence"/>
</dbReference>
<dbReference type="InterPro" id="IPR017937">
    <property type="entry name" value="Thioredoxin_CS"/>
</dbReference>
<evidence type="ECO:0000256" key="3">
    <source>
        <dbReference type="ARBA" id="ARBA00022982"/>
    </source>
</evidence>
<evidence type="ECO:0000313" key="10">
    <source>
        <dbReference type="Proteomes" id="UP000637774"/>
    </source>
</evidence>
<dbReference type="InterPro" id="IPR036249">
    <property type="entry name" value="Thioredoxin-like_sf"/>
</dbReference>
<reference evidence="10" key="1">
    <citation type="journal article" date="2019" name="Int. J. Syst. Evol. Microbiol.">
        <title>The Global Catalogue of Microorganisms (GCM) 10K type strain sequencing project: providing services to taxonomists for standard genome sequencing and annotation.</title>
        <authorList>
            <consortium name="The Broad Institute Genomics Platform"/>
            <consortium name="The Broad Institute Genome Sequencing Center for Infectious Disease"/>
            <person name="Wu L."/>
            <person name="Ma J."/>
        </authorList>
    </citation>
    <scope>NUCLEOTIDE SEQUENCE [LARGE SCALE GENOMIC DNA]</scope>
    <source>
        <strain evidence="10">CGMCC 1.14966</strain>
    </source>
</reference>
<dbReference type="PANTHER" id="PTHR45663:SF11">
    <property type="entry name" value="GEO12009P1"/>
    <property type="match status" value="1"/>
</dbReference>
<evidence type="ECO:0000256" key="4">
    <source>
        <dbReference type="ARBA" id="ARBA00023157"/>
    </source>
</evidence>
<feature type="domain" description="Thioredoxin" evidence="8">
    <location>
        <begin position="1"/>
        <end position="112"/>
    </location>
</feature>
<accession>A0ABQ1ZXD0</accession>
<keyword evidence="4" id="KW-1015">Disulfide bond</keyword>
<evidence type="ECO:0000256" key="1">
    <source>
        <dbReference type="ARBA" id="ARBA00008987"/>
    </source>
</evidence>
<keyword evidence="10" id="KW-1185">Reference proteome</keyword>
<dbReference type="PRINTS" id="PR00421">
    <property type="entry name" value="THIOREDOXIN"/>
</dbReference>
<organism evidence="9 10">
    <name type="scientific">Hymenobacter frigidus</name>
    <dbReference type="NCBI Taxonomy" id="1524095"/>
    <lineage>
        <taxon>Bacteria</taxon>
        <taxon>Pseudomonadati</taxon>
        <taxon>Bacteroidota</taxon>
        <taxon>Cytophagia</taxon>
        <taxon>Cytophagales</taxon>
        <taxon>Hymenobacteraceae</taxon>
        <taxon>Hymenobacter</taxon>
    </lineage>
</organism>
<evidence type="ECO:0000256" key="6">
    <source>
        <dbReference type="NCBIfam" id="TIGR01068"/>
    </source>
</evidence>
<dbReference type="Gene3D" id="3.40.30.10">
    <property type="entry name" value="Glutaredoxin"/>
    <property type="match status" value="1"/>
</dbReference>
<evidence type="ECO:0000313" key="9">
    <source>
        <dbReference type="EMBL" id="GGH81747.1"/>
    </source>
</evidence>
<dbReference type="InterPro" id="IPR013766">
    <property type="entry name" value="Thioredoxin_domain"/>
</dbReference>
<dbReference type="Pfam" id="PF00085">
    <property type="entry name" value="Thioredoxin"/>
    <property type="match status" value="1"/>
</dbReference>